<feature type="non-terminal residue" evidence="1">
    <location>
        <position position="34"/>
    </location>
</feature>
<name>X1DEG5_9ZZZZ</name>
<protein>
    <recommendedName>
        <fullName evidence="2">IPT/TIG domain-containing protein</fullName>
    </recommendedName>
</protein>
<comment type="caution">
    <text evidence="1">The sequence shown here is derived from an EMBL/GenBank/DDBJ whole genome shotgun (WGS) entry which is preliminary data.</text>
</comment>
<evidence type="ECO:0000313" key="1">
    <source>
        <dbReference type="EMBL" id="GAH18587.1"/>
    </source>
</evidence>
<sequence length="34" mass="3645">MVPKIKLSPSSGLKNDDITIKGYGFAADSEITFT</sequence>
<reference evidence="1" key="1">
    <citation type="journal article" date="2014" name="Front. Microbiol.">
        <title>High frequency of phylogenetically diverse reductive dehalogenase-homologous genes in deep subseafloor sedimentary metagenomes.</title>
        <authorList>
            <person name="Kawai M."/>
            <person name="Futagami T."/>
            <person name="Toyoda A."/>
            <person name="Takaki Y."/>
            <person name="Nishi S."/>
            <person name="Hori S."/>
            <person name="Arai W."/>
            <person name="Tsubouchi T."/>
            <person name="Morono Y."/>
            <person name="Uchiyama I."/>
            <person name="Ito T."/>
            <person name="Fujiyama A."/>
            <person name="Inagaki F."/>
            <person name="Takami H."/>
        </authorList>
    </citation>
    <scope>NUCLEOTIDE SEQUENCE</scope>
    <source>
        <strain evidence="1">Expedition CK06-06</strain>
    </source>
</reference>
<accession>X1DEG5</accession>
<organism evidence="1">
    <name type="scientific">marine sediment metagenome</name>
    <dbReference type="NCBI Taxonomy" id="412755"/>
    <lineage>
        <taxon>unclassified sequences</taxon>
        <taxon>metagenomes</taxon>
        <taxon>ecological metagenomes</taxon>
    </lineage>
</organism>
<gene>
    <name evidence="1" type="ORF">S03H2_08446</name>
</gene>
<proteinExistence type="predicted"/>
<dbReference type="EMBL" id="BARU01004107">
    <property type="protein sequence ID" value="GAH18587.1"/>
    <property type="molecule type" value="Genomic_DNA"/>
</dbReference>
<evidence type="ECO:0008006" key="2">
    <source>
        <dbReference type="Google" id="ProtNLM"/>
    </source>
</evidence>
<dbReference type="AlphaFoldDB" id="X1DEG5"/>